<accession>A0AC61RDR4</accession>
<gene>
    <name evidence="1" type="ORF">E5331_12465</name>
</gene>
<sequence length="1003" mass="112083">MRKLFLILMTLMACTWSLSAQTRTYHGTVIDATTNEPLIGATVMPVGGGRGTATDIDGKFTITLPQDVNKIQVSYVGMKTETVTVTDGMVIKLTTVDTSLDDVVVMGYGSSKKLGSVVGSVAVVGEKALDNLPTATFVDGLQGQVSGLNIFSGSGDPSSTDNAIRIRGVNSLNAGNTPLFILDGAPVTQSVFTTLNPNDIQNITVLKDAASVAIYGSRAANGVIVITSKRGAFGGKPKLSIRANYGWSQMVEDNVDMMNSQQYIEFRDKIGSPVSDEVRQIVDKYGISTNWRDQVFNNSAPTYSVDASLSGGGENINYYISLNHYDAEGIITESDMRRETLRANINSKVNDWLRIGLQTNLGYTKYSQNANVTSEGVYLANPMVFARMAFPYDSPYYYTFDDNGNIQWGDQAKYLHYCGFNTPDFYSGNKSTYRTKVTANVNLYEQINPIPGLILKAQQSVDAIDYRLDNKNLPYESYITPMGDKVGSAAVGAINTGSNQQRFERYTSFTYTHTAEYQFNLRDLHNFTVLAGEESIITRDNDFYALTTGQSDRRMMLLQQGTSALPKEQVQNLDNSTFNSIFFKFNYDFNNRYFFEASYRRDGSSKFAPKHRWANFYSVGAMWNAKNELFLNDVEWLNELQARISYGTTGNSSIDNYMYFGTVGSGNNYGPGDNISSSTLTGASNNDLTWETVESFDVGVRFKALNIFTADIDFYKKTTKDMLMKIPWSFTTGYESGYGNIGSMTNTGVDVNVIADIIHTKDWNWSVRCNFNYNKNEITELFNGRDSYVIPNTGLRYEVGHSAGELYSVRYIGVDPRDGKQMWLDKNDNITKVYNEEENSVMTGKSQYAPWTGGFGTNLRYKGFGLSVDFNWAAKKYMTNNDNYFMYNAAQGNGQNQAVGMLDVWTKPGDVTIYPNATEQIQFDTRLIEDASFLRLKNVTLTYALPQVALDAMRLNNVVFHFTGRNLLTFTDFTGFDPEPQTNVFLFKYPNTRQYELGVEVSF</sequence>
<evidence type="ECO:0000313" key="1">
    <source>
        <dbReference type="EMBL" id="TGY77986.1"/>
    </source>
</evidence>
<evidence type="ECO:0000313" key="2">
    <source>
        <dbReference type="Proteomes" id="UP000306319"/>
    </source>
</evidence>
<reference evidence="1" key="1">
    <citation type="submission" date="2019-04" db="EMBL/GenBank/DDBJ databases">
        <title>Microbes associate with the intestines of laboratory mice.</title>
        <authorList>
            <person name="Navarre W."/>
            <person name="Wong E."/>
            <person name="Huang K."/>
            <person name="Tropini C."/>
            <person name="Ng K."/>
            <person name="Yu B."/>
        </authorList>
    </citation>
    <scope>NUCLEOTIDE SEQUENCE</scope>
    <source>
        <strain evidence="1">NM04_E33</strain>
    </source>
</reference>
<dbReference type="EMBL" id="SRYB01000018">
    <property type="protein sequence ID" value="TGY77986.1"/>
    <property type="molecule type" value="Genomic_DNA"/>
</dbReference>
<protein>
    <submittedName>
        <fullName evidence="1">SusC/RagA family TonB-linked outer membrane protein</fullName>
    </submittedName>
</protein>
<comment type="caution">
    <text evidence="1">The sequence shown here is derived from an EMBL/GenBank/DDBJ whole genome shotgun (WGS) entry which is preliminary data.</text>
</comment>
<organism evidence="1 2">
    <name type="scientific">Lepagella muris</name>
    <dbReference type="NCBI Taxonomy" id="3032870"/>
    <lineage>
        <taxon>Bacteria</taxon>
        <taxon>Pseudomonadati</taxon>
        <taxon>Bacteroidota</taxon>
        <taxon>Bacteroidia</taxon>
        <taxon>Bacteroidales</taxon>
        <taxon>Muribaculaceae</taxon>
        <taxon>Lepagella</taxon>
    </lineage>
</organism>
<proteinExistence type="predicted"/>
<name>A0AC61RDR4_9BACT</name>
<dbReference type="Proteomes" id="UP000306319">
    <property type="component" value="Unassembled WGS sequence"/>
</dbReference>
<keyword evidence="2" id="KW-1185">Reference proteome</keyword>